<dbReference type="Pfam" id="PF01136">
    <property type="entry name" value="Peptidase_U32"/>
    <property type="match status" value="1"/>
</dbReference>
<dbReference type="RefSeq" id="WP_006953734.1">
    <property type="nucleotide sequence ID" value="NZ_JH594523.1"/>
</dbReference>
<dbReference type="InterPro" id="IPR001539">
    <property type="entry name" value="Peptidase_U32"/>
</dbReference>
<name>H1Q535_9BACT</name>
<dbReference type="AlphaFoldDB" id="H1Q535"/>
<reference evidence="2 3" key="1">
    <citation type="submission" date="2011-12" db="EMBL/GenBank/DDBJ databases">
        <title>The Genome Sequence of Prevotella micans F0438.</title>
        <authorList>
            <consortium name="The Broad Institute Genome Sequencing Platform"/>
            <person name="Earl A."/>
            <person name="Ward D."/>
            <person name="Feldgarden M."/>
            <person name="Gevers D."/>
            <person name="Izard J."/>
            <person name="Baranova O.V."/>
            <person name="Blanton J.M."/>
            <person name="Wade W.G."/>
            <person name="Dewhirst F.E."/>
            <person name="Young S.K."/>
            <person name="Zeng Q."/>
            <person name="Gargeya S."/>
            <person name="Fitzgerald M."/>
            <person name="Haas B."/>
            <person name="Abouelleil A."/>
            <person name="Alvarado L."/>
            <person name="Arachchi H.M."/>
            <person name="Berlin A."/>
            <person name="Chapman S.B."/>
            <person name="Gearin G."/>
            <person name="Goldberg J."/>
            <person name="Griggs A."/>
            <person name="Gujja S."/>
            <person name="Hansen M."/>
            <person name="Heiman D."/>
            <person name="Howarth C."/>
            <person name="Larimer J."/>
            <person name="Lui A."/>
            <person name="MacDonald P.J.P."/>
            <person name="McCowen C."/>
            <person name="Montmayeur A."/>
            <person name="Murphy C."/>
            <person name="Neiman D."/>
            <person name="Pearson M."/>
            <person name="Priest M."/>
            <person name="Roberts A."/>
            <person name="Saif S."/>
            <person name="Shea T."/>
            <person name="Sisk P."/>
            <person name="Stolte C."/>
            <person name="Sykes S."/>
            <person name="Wortman J."/>
            <person name="Nusbaum C."/>
            <person name="Birren B."/>
        </authorList>
    </citation>
    <scope>NUCLEOTIDE SEQUENCE [LARGE SCALE GENOMIC DNA]</scope>
    <source>
        <strain evidence="2 3">F0438</strain>
    </source>
</reference>
<dbReference type="InterPro" id="IPR020988">
    <property type="entry name" value="Pept_U32_collagenase"/>
</dbReference>
<evidence type="ECO:0000313" key="2">
    <source>
        <dbReference type="EMBL" id="EHO66013.1"/>
    </source>
</evidence>
<dbReference type="InterPro" id="IPR051454">
    <property type="entry name" value="RNA/ubiquinone_mod_enzymes"/>
</dbReference>
<dbReference type="PANTHER" id="PTHR30217:SF10">
    <property type="entry name" value="23S RRNA 5-HYDROXYCYTIDINE C2501 SYNTHASE"/>
    <property type="match status" value="1"/>
</dbReference>
<evidence type="ECO:0000313" key="3">
    <source>
        <dbReference type="Proteomes" id="UP000016023"/>
    </source>
</evidence>
<sequence>MQTIELLAPAKNIECGIAAIDHGADAVYIGATKFGARQAAGNSVDDIAELCRYAHRFGAKVHVTVNTIVYDNEMPEMLRLIEQLEEAGADALLIQDMGLLAECRSKLGLRMALHASTQCDTRTPDKVRWLNGLGFERVVLARELSAPEIMAIHKAVPDVELEVFVHGALCVSYSGVCYASQHCFGRSANRGTCAQFCRLAFDLKDSDGKIIEHARHLLSLKDMNQINNLETLMRAGACAFKIEGRLKDVAYVKNVVSAYSRRLNEIIAQHPDKFKRASLGRVDYFFEPNLNRTFNRGYTDYFFDGRKPDIFSPDTPKAFGEFVGRVKEIGRDSLTVAGTAAFSNGDGMCFVCDGPDSVPILEGFRINRAIGNRLYPFRMPKRLRRGMSLYRNEDHVFEKLLGTQSARRRIPLNMRLCLAENGFLLKLRVSGTDIYASGRVDFEHQSAQHPQVDNIRHQLTKLGTTVYVCNDITLESSVEKLFIPSSVLAELRRKAVDELDKRLIAVNRTDTRKTIRPQSFESVNASEYDRHPYLYNISNRAAAEFYRRQGLSSPAPAFECAVPTTKESLLMQCRHCIKYSLGYCLRHGGRRPSWREPLFLELADGRRFKLDFDCEHCQMNIIVTNS</sequence>
<keyword evidence="3" id="KW-1185">Reference proteome</keyword>
<protein>
    <recommendedName>
        <fullName evidence="1">Peptidase U32 collagenase domain-containing protein</fullName>
    </recommendedName>
</protein>
<comment type="caution">
    <text evidence="2">The sequence shown here is derived from an EMBL/GenBank/DDBJ whole genome shotgun (WGS) entry which is preliminary data.</text>
</comment>
<dbReference type="EMBL" id="AGWK01000059">
    <property type="protein sequence ID" value="EHO66013.1"/>
    <property type="molecule type" value="Genomic_DNA"/>
</dbReference>
<evidence type="ECO:0000259" key="1">
    <source>
        <dbReference type="Pfam" id="PF12392"/>
    </source>
</evidence>
<dbReference type="PATRIC" id="fig|883158.3.peg.2025"/>
<dbReference type="HOGENOM" id="CLU_011540_5_0_10"/>
<dbReference type="Proteomes" id="UP000016023">
    <property type="component" value="Unassembled WGS sequence"/>
</dbReference>
<organism evidence="2 3">
    <name type="scientific">Prevotella micans F0438</name>
    <dbReference type="NCBI Taxonomy" id="883158"/>
    <lineage>
        <taxon>Bacteria</taxon>
        <taxon>Pseudomonadati</taxon>
        <taxon>Bacteroidota</taxon>
        <taxon>Bacteroidia</taxon>
        <taxon>Bacteroidales</taxon>
        <taxon>Prevotellaceae</taxon>
        <taxon>Prevotella</taxon>
    </lineage>
</organism>
<dbReference type="eggNOG" id="COG0826">
    <property type="taxonomic scope" value="Bacteria"/>
</dbReference>
<proteinExistence type="predicted"/>
<dbReference type="STRING" id="883158.HMPREF9140_02023"/>
<accession>H1Q535</accession>
<dbReference type="Pfam" id="PF12392">
    <property type="entry name" value="DUF3656"/>
    <property type="match status" value="1"/>
</dbReference>
<gene>
    <name evidence="2" type="ORF">HMPREF9140_02023</name>
</gene>
<feature type="domain" description="Peptidase U32 collagenase" evidence="1">
    <location>
        <begin position="389"/>
        <end position="503"/>
    </location>
</feature>
<dbReference type="PANTHER" id="PTHR30217">
    <property type="entry name" value="PEPTIDASE U32 FAMILY"/>
    <property type="match status" value="1"/>
</dbReference>